<gene>
    <name evidence="2" type="ORF">NY014_00915</name>
</gene>
<dbReference type="Proteomes" id="UP001206788">
    <property type="component" value="Unassembled WGS sequence"/>
</dbReference>
<evidence type="ECO:0000259" key="1">
    <source>
        <dbReference type="Pfam" id="PF00535"/>
    </source>
</evidence>
<feature type="domain" description="Glycosyltransferase 2-like" evidence="1">
    <location>
        <begin position="3"/>
        <end position="122"/>
    </location>
</feature>
<dbReference type="Pfam" id="PF00535">
    <property type="entry name" value="Glycos_transf_2"/>
    <property type="match status" value="1"/>
</dbReference>
<keyword evidence="3" id="KW-1185">Reference proteome</keyword>
<accession>A0ABT2G1L7</accession>
<dbReference type="InterPro" id="IPR029044">
    <property type="entry name" value="Nucleotide-diphossugar_trans"/>
</dbReference>
<protein>
    <submittedName>
        <fullName evidence="2">Glycosyltransferase family 2 protein</fullName>
    </submittedName>
</protein>
<dbReference type="EMBL" id="JANWGH010000001">
    <property type="protein sequence ID" value="MCS5488967.1"/>
    <property type="molecule type" value="Genomic_DNA"/>
</dbReference>
<organism evidence="2 3">
    <name type="scientific">Algoriphagus limi</name>
    <dbReference type="NCBI Taxonomy" id="2975273"/>
    <lineage>
        <taxon>Bacteria</taxon>
        <taxon>Pseudomonadati</taxon>
        <taxon>Bacteroidota</taxon>
        <taxon>Cytophagia</taxon>
        <taxon>Cytophagales</taxon>
        <taxon>Cyclobacteriaceae</taxon>
        <taxon>Algoriphagus</taxon>
    </lineage>
</organism>
<dbReference type="RefSeq" id="WP_259412647.1">
    <property type="nucleotide sequence ID" value="NZ_JANWGH010000001.1"/>
</dbReference>
<evidence type="ECO:0000313" key="3">
    <source>
        <dbReference type="Proteomes" id="UP001206788"/>
    </source>
</evidence>
<sequence length="314" mass="36272">MFTIIIPNHNKAPHISRSIGSVLNQTFQDWELIFVDDASTDNSLQVINQFEDPRIQIYHRNSPGPGGYAARNFGISKASKPWLCFLDADDEWKTDYLENLKIQIDLHPEIEFFGSAWEVSNGTRICTCHSSKQYPKNKLSVFSFSDFLKTSISNSPVIWTSTAAIKKDTFKKSRGFPESLCKTGGDVDTWLRLAFQLGKVGFWNQISGTYHIDSVNMVTRKNKTFEVPCLVNTVKSLLPNSTKEDEILLKNYSNKYLLAQIAKSIKSKNFNPDLIRYFYDEVDWKKNSILKLFKFRPIRILYRLYLEKKDPFYG</sequence>
<dbReference type="SUPFAM" id="SSF53448">
    <property type="entry name" value="Nucleotide-diphospho-sugar transferases"/>
    <property type="match status" value="1"/>
</dbReference>
<evidence type="ECO:0000313" key="2">
    <source>
        <dbReference type="EMBL" id="MCS5488967.1"/>
    </source>
</evidence>
<dbReference type="CDD" id="cd00761">
    <property type="entry name" value="Glyco_tranf_GTA_type"/>
    <property type="match status" value="1"/>
</dbReference>
<dbReference type="Gene3D" id="3.90.550.10">
    <property type="entry name" value="Spore Coat Polysaccharide Biosynthesis Protein SpsA, Chain A"/>
    <property type="match status" value="1"/>
</dbReference>
<dbReference type="PANTHER" id="PTHR43685:SF2">
    <property type="entry name" value="GLYCOSYLTRANSFERASE 2-LIKE DOMAIN-CONTAINING PROTEIN"/>
    <property type="match status" value="1"/>
</dbReference>
<dbReference type="PANTHER" id="PTHR43685">
    <property type="entry name" value="GLYCOSYLTRANSFERASE"/>
    <property type="match status" value="1"/>
</dbReference>
<dbReference type="InterPro" id="IPR050834">
    <property type="entry name" value="Glycosyltransf_2"/>
</dbReference>
<dbReference type="InterPro" id="IPR001173">
    <property type="entry name" value="Glyco_trans_2-like"/>
</dbReference>
<comment type="caution">
    <text evidence="2">The sequence shown here is derived from an EMBL/GenBank/DDBJ whole genome shotgun (WGS) entry which is preliminary data.</text>
</comment>
<name>A0ABT2G1L7_9BACT</name>
<proteinExistence type="predicted"/>
<reference evidence="2 3" key="1">
    <citation type="submission" date="2022-08" db="EMBL/GenBank/DDBJ databases">
        <title>Algoriphagus sp. CAU 1643 isolated from mud.</title>
        <authorList>
            <person name="Kim W."/>
        </authorList>
    </citation>
    <scope>NUCLEOTIDE SEQUENCE [LARGE SCALE GENOMIC DNA]</scope>
    <source>
        <strain evidence="2 3">CAU 1643</strain>
    </source>
</reference>